<keyword evidence="7" id="KW-1185">Reference proteome</keyword>
<name>A0A4R4P4C9_9ACTN</name>
<keyword evidence="4" id="KW-1133">Transmembrane helix</keyword>
<dbReference type="EMBL" id="SMJW01000075">
    <property type="protein sequence ID" value="TDC14892.1"/>
    <property type="molecule type" value="Genomic_DNA"/>
</dbReference>
<proteinExistence type="inferred from homology"/>
<evidence type="ECO:0000256" key="1">
    <source>
        <dbReference type="ARBA" id="ARBA00004141"/>
    </source>
</evidence>
<comment type="similarity">
    <text evidence="2">Belongs to the TspO/BZRP family.</text>
</comment>
<dbReference type="AlphaFoldDB" id="A0A4R4P4C9"/>
<dbReference type="InterPro" id="IPR038330">
    <property type="entry name" value="TspO/MBR-related_sf"/>
</dbReference>
<comment type="caution">
    <text evidence="6">The sequence shown here is derived from an EMBL/GenBank/DDBJ whole genome shotgun (WGS) entry which is preliminary data.</text>
</comment>
<reference evidence="6 7" key="1">
    <citation type="submission" date="2019-03" db="EMBL/GenBank/DDBJ databases">
        <title>Draft genome sequences of novel Actinobacteria.</title>
        <authorList>
            <person name="Sahin N."/>
            <person name="Ay H."/>
            <person name="Saygin H."/>
        </authorList>
    </citation>
    <scope>NUCLEOTIDE SEQUENCE [LARGE SCALE GENOMIC DNA]</scope>
    <source>
        <strain evidence="6 7">DSM 45347</strain>
    </source>
</reference>
<dbReference type="Pfam" id="PF03073">
    <property type="entry name" value="TspO_MBR"/>
    <property type="match status" value="1"/>
</dbReference>
<evidence type="ECO:0000256" key="4">
    <source>
        <dbReference type="ARBA" id="ARBA00022989"/>
    </source>
</evidence>
<gene>
    <name evidence="6" type="ORF">E1284_16690</name>
</gene>
<evidence type="ECO:0000256" key="5">
    <source>
        <dbReference type="ARBA" id="ARBA00023136"/>
    </source>
</evidence>
<dbReference type="Proteomes" id="UP000295431">
    <property type="component" value="Unassembled WGS sequence"/>
</dbReference>
<evidence type="ECO:0000256" key="2">
    <source>
        <dbReference type="ARBA" id="ARBA00007524"/>
    </source>
</evidence>
<accession>A0A4R4P4C9</accession>
<keyword evidence="5" id="KW-0472">Membrane</keyword>
<keyword evidence="3" id="KW-0812">Transmembrane</keyword>
<dbReference type="InterPro" id="IPR004307">
    <property type="entry name" value="TspO_MBR"/>
</dbReference>
<protein>
    <submittedName>
        <fullName evidence="6">Tryptophan-rich sensory protein</fullName>
    </submittedName>
</protein>
<comment type="subcellular location">
    <subcellularLocation>
        <location evidence="1">Membrane</location>
        <topology evidence="1">Multi-pass membrane protein</topology>
    </subcellularLocation>
</comment>
<evidence type="ECO:0000256" key="3">
    <source>
        <dbReference type="ARBA" id="ARBA00022692"/>
    </source>
</evidence>
<evidence type="ECO:0000313" key="6">
    <source>
        <dbReference type="EMBL" id="TDC14892.1"/>
    </source>
</evidence>
<dbReference type="GO" id="GO:0016020">
    <property type="term" value="C:membrane"/>
    <property type="evidence" value="ECO:0007669"/>
    <property type="project" value="UniProtKB-SubCell"/>
</dbReference>
<evidence type="ECO:0000313" key="7">
    <source>
        <dbReference type="Proteomes" id="UP000295431"/>
    </source>
</evidence>
<dbReference type="Gene3D" id="1.20.1260.100">
    <property type="entry name" value="TspO/MBR protein"/>
    <property type="match status" value="1"/>
</dbReference>
<sequence length="148" mass="15174">MGFLPVRTCECGLSGQGWVHEAGDGTGGGPVSGRWRTYGATAAAVTAAVGAKAVDADSAWYRSPAQPPWQPPPWTFGVVWTPLFGRCGPDAGVVGTAPLDVGDAELIRRTARADAAAAAALVPYAAWCGFAIALNGAHRNRPSGSGRR</sequence>
<dbReference type="RefSeq" id="WP_131940012.1">
    <property type="nucleotide sequence ID" value="NZ_BAAAMX010000003.1"/>
</dbReference>
<organism evidence="6 7">
    <name type="scientific">Actinomadura bangladeshensis</name>
    <dbReference type="NCBI Taxonomy" id="453573"/>
    <lineage>
        <taxon>Bacteria</taxon>
        <taxon>Bacillati</taxon>
        <taxon>Actinomycetota</taxon>
        <taxon>Actinomycetes</taxon>
        <taxon>Streptosporangiales</taxon>
        <taxon>Thermomonosporaceae</taxon>
        <taxon>Actinomadura</taxon>
    </lineage>
</organism>